<evidence type="ECO:0000313" key="2">
    <source>
        <dbReference type="EMBL" id="KAI1511651.1"/>
    </source>
</evidence>
<feature type="compositionally biased region" description="Pro residues" evidence="1">
    <location>
        <begin position="42"/>
        <end position="52"/>
    </location>
</feature>
<accession>A0A2W1EML5</accession>
<dbReference type="AlphaFoldDB" id="A0A2W1EML5"/>
<gene>
    <name evidence="2" type="ORF">Ptr86124_009295</name>
</gene>
<evidence type="ECO:0000256" key="1">
    <source>
        <dbReference type="SAM" id="MobiDB-lite"/>
    </source>
</evidence>
<protein>
    <submittedName>
        <fullName evidence="2">Uncharacterized protein</fullName>
    </submittedName>
</protein>
<feature type="region of interest" description="Disordered" evidence="1">
    <location>
        <begin position="24"/>
        <end position="59"/>
    </location>
</feature>
<proteinExistence type="predicted"/>
<dbReference type="Proteomes" id="UP000249757">
    <property type="component" value="Unassembled WGS sequence"/>
</dbReference>
<dbReference type="EMBL" id="NRDI02000013">
    <property type="protein sequence ID" value="KAI1511651.1"/>
    <property type="molecule type" value="Genomic_DNA"/>
</dbReference>
<reference evidence="3" key="1">
    <citation type="journal article" date="2022" name="Microb. Genom.">
        <title>A global pangenome for the wheat fungal pathogen Pyrenophora tritici-repentis and prediction of effector protein structural homology.</title>
        <authorList>
            <person name="Moolhuijzen P.M."/>
            <person name="See P.T."/>
            <person name="Shi G."/>
            <person name="Powell H.R."/>
            <person name="Cockram J."/>
            <person name="Jorgensen L.N."/>
            <person name="Benslimane H."/>
            <person name="Strelkov S.E."/>
            <person name="Turner J."/>
            <person name="Liu Z."/>
            <person name="Moffat C.S."/>
        </authorList>
    </citation>
    <scope>NUCLEOTIDE SEQUENCE [LARGE SCALE GENOMIC DNA]</scope>
</reference>
<name>A0A2W1EML5_9PLEO</name>
<evidence type="ECO:0000313" key="3">
    <source>
        <dbReference type="Proteomes" id="UP000249757"/>
    </source>
</evidence>
<organism evidence="2 3">
    <name type="scientific">Pyrenophora tritici-repentis</name>
    <dbReference type="NCBI Taxonomy" id="45151"/>
    <lineage>
        <taxon>Eukaryota</taxon>
        <taxon>Fungi</taxon>
        <taxon>Dikarya</taxon>
        <taxon>Ascomycota</taxon>
        <taxon>Pezizomycotina</taxon>
        <taxon>Dothideomycetes</taxon>
        <taxon>Pleosporomycetidae</taxon>
        <taxon>Pleosporales</taxon>
        <taxon>Pleosporineae</taxon>
        <taxon>Pleosporaceae</taxon>
        <taxon>Pyrenophora</taxon>
    </lineage>
</organism>
<keyword evidence="3" id="KW-1185">Reference proteome</keyword>
<sequence length="69" mass="7388">MGMTTNTSSGSSCDLLNARSFHVKSISSLSTPPQDRSRDDPPSPPPQPPPSPAHWNRLVPLDALVPLDI</sequence>
<comment type="caution">
    <text evidence="2">The sequence shown here is derived from an EMBL/GenBank/DDBJ whole genome shotgun (WGS) entry which is preliminary data.</text>
</comment>